<keyword evidence="4" id="KW-0863">Zinc-finger</keyword>
<evidence type="ECO:0000256" key="5">
    <source>
        <dbReference type="ARBA" id="ARBA00022833"/>
    </source>
</evidence>
<dbReference type="AlphaFoldDB" id="A0A8J1KNL2"/>
<keyword evidence="9" id="KW-1185">Reference proteome</keyword>
<feature type="domain" description="3CxxC-type" evidence="8">
    <location>
        <begin position="84"/>
        <end position="192"/>
    </location>
</feature>
<evidence type="ECO:0000256" key="4">
    <source>
        <dbReference type="ARBA" id="ARBA00022771"/>
    </source>
</evidence>
<dbReference type="GO" id="GO:0031849">
    <property type="term" value="F:olfactory receptor binding"/>
    <property type="evidence" value="ECO:0000318"/>
    <property type="project" value="GO_Central"/>
</dbReference>
<dbReference type="GO" id="GO:0008270">
    <property type="term" value="F:zinc ion binding"/>
    <property type="evidence" value="ECO:0007669"/>
    <property type="project" value="UniProtKB-KW"/>
</dbReference>
<keyword evidence="2" id="KW-0812">Transmembrane</keyword>
<dbReference type="GeneID" id="121393551"/>
<dbReference type="PANTHER" id="PTHR14402">
    <property type="entry name" value="RECEPTOR TRANSPORTING PROTEIN"/>
    <property type="match status" value="1"/>
</dbReference>
<evidence type="ECO:0000313" key="10">
    <source>
        <dbReference type="RefSeq" id="XP_041418313.1"/>
    </source>
</evidence>
<reference evidence="10" key="1">
    <citation type="submission" date="2025-08" db="UniProtKB">
        <authorList>
            <consortium name="RefSeq"/>
        </authorList>
    </citation>
    <scope>IDENTIFICATION</scope>
    <source>
        <strain evidence="10">J_2021</strain>
        <tissue evidence="10">Erythrocytes</tissue>
    </source>
</reference>
<evidence type="ECO:0000256" key="7">
    <source>
        <dbReference type="ARBA" id="ARBA00023136"/>
    </source>
</evidence>
<dbReference type="InterPro" id="IPR026096">
    <property type="entry name" value="R-trans_p"/>
</dbReference>
<comment type="subcellular location">
    <subcellularLocation>
        <location evidence="1">Membrane</location>
        <topology evidence="1">Single-pass membrane protein</topology>
    </subcellularLocation>
</comment>
<evidence type="ECO:0000256" key="6">
    <source>
        <dbReference type="ARBA" id="ARBA00022989"/>
    </source>
</evidence>
<keyword evidence="7" id="KW-0472">Membrane</keyword>
<gene>
    <name evidence="10" type="primary">LOC121393551</name>
</gene>
<keyword evidence="5" id="KW-0862">Zinc</keyword>
<evidence type="ECO:0000313" key="9">
    <source>
        <dbReference type="Proteomes" id="UP000186698"/>
    </source>
</evidence>
<proteinExistence type="predicted"/>
<dbReference type="Pfam" id="PF13695">
    <property type="entry name" value="Zn_ribbon_3CxxC"/>
    <property type="match status" value="1"/>
</dbReference>
<name>A0A8J1KNL2_XENLA</name>
<protein>
    <submittedName>
        <fullName evidence="10">Receptor-transporting protein 3-like</fullName>
    </submittedName>
</protein>
<evidence type="ECO:0000256" key="2">
    <source>
        <dbReference type="ARBA" id="ARBA00022692"/>
    </source>
</evidence>
<dbReference type="OrthoDB" id="8121437at2759"/>
<organism evidence="9 10">
    <name type="scientific">Xenopus laevis</name>
    <name type="common">African clawed frog</name>
    <dbReference type="NCBI Taxonomy" id="8355"/>
    <lineage>
        <taxon>Eukaryota</taxon>
        <taxon>Metazoa</taxon>
        <taxon>Chordata</taxon>
        <taxon>Craniata</taxon>
        <taxon>Vertebrata</taxon>
        <taxon>Euteleostomi</taxon>
        <taxon>Amphibia</taxon>
        <taxon>Batrachia</taxon>
        <taxon>Anura</taxon>
        <taxon>Pipoidea</taxon>
        <taxon>Pipidae</taxon>
        <taxon>Xenopodinae</taxon>
        <taxon>Xenopus</taxon>
        <taxon>Xenopus</taxon>
    </lineage>
</organism>
<evidence type="ECO:0000259" key="8">
    <source>
        <dbReference type="SMART" id="SM01328"/>
    </source>
</evidence>
<dbReference type="Proteomes" id="UP000186698">
    <property type="component" value="Chromosome 5L"/>
</dbReference>
<dbReference type="KEGG" id="xla:121393551"/>
<dbReference type="SMART" id="SM01328">
    <property type="entry name" value="zf-3CxxC"/>
    <property type="match status" value="1"/>
</dbReference>
<sequence>MYTDIANTVPLKEHRDSFLHNSSFVTVRMPGGQYSNWADVFQNIQETELEQHHGHNWTLKIKNDITDDLTSNQRQNGWKIYLSSSYGRFKCSNCHHAWNSARVSLTFHYRCTYSAGGEVYLRTYRQKCKNCSSDKMLTAKFEQNEMDQVLMRLANKIRKNCYNEAISPNTHVSTSKKTKPHEASLCEACMLGKCSRNADIY</sequence>
<keyword evidence="6" id="KW-1133">Transmembrane helix</keyword>
<dbReference type="RefSeq" id="XP_041418313.1">
    <property type="nucleotide sequence ID" value="XM_041562379.1"/>
</dbReference>
<dbReference type="PANTHER" id="PTHR14402:SF20">
    <property type="entry name" value="RECEPTOR-TRANSPORTING PROTEIN 2"/>
    <property type="match status" value="1"/>
</dbReference>
<dbReference type="GO" id="GO:0016020">
    <property type="term" value="C:membrane"/>
    <property type="evidence" value="ECO:0007669"/>
    <property type="project" value="UniProtKB-SubCell"/>
</dbReference>
<dbReference type="InterPro" id="IPR027377">
    <property type="entry name" value="ZAR1/RTP1-5-like_Znf-3CxxC"/>
</dbReference>
<keyword evidence="3" id="KW-0479">Metal-binding</keyword>
<accession>A0A8J1KNL2</accession>
<dbReference type="GO" id="GO:0006612">
    <property type="term" value="P:protein targeting to membrane"/>
    <property type="evidence" value="ECO:0000318"/>
    <property type="project" value="GO_Central"/>
</dbReference>
<evidence type="ECO:0000256" key="1">
    <source>
        <dbReference type="ARBA" id="ARBA00004167"/>
    </source>
</evidence>
<evidence type="ECO:0000256" key="3">
    <source>
        <dbReference type="ARBA" id="ARBA00022723"/>
    </source>
</evidence>
<dbReference type="GO" id="GO:0051205">
    <property type="term" value="P:protein insertion into membrane"/>
    <property type="evidence" value="ECO:0000318"/>
    <property type="project" value="GO_Central"/>
</dbReference>
<dbReference type="CTD" id="121393551"/>